<dbReference type="EMBL" id="CP016024">
    <property type="protein sequence ID" value="ANJ76524.1"/>
    <property type="molecule type" value="Genomic_DNA"/>
</dbReference>
<evidence type="ECO:0000313" key="2">
    <source>
        <dbReference type="Proteomes" id="UP000078572"/>
    </source>
</evidence>
<organism evidence="1 2">
    <name type="scientific">Ralstonia insidiosa</name>
    <dbReference type="NCBI Taxonomy" id="190721"/>
    <lineage>
        <taxon>Bacteria</taxon>
        <taxon>Pseudomonadati</taxon>
        <taxon>Pseudomonadota</taxon>
        <taxon>Betaproteobacteria</taxon>
        <taxon>Burkholderiales</taxon>
        <taxon>Burkholderiaceae</taxon>
        <taxon>Ralstonia</taxon>
    </lineage>
</organism>
<accession>A0A192A813</accession>
<keyword evidence="1" id="KW-0614">Plasmid</keyword>
<dbReference type="AlphaFoldDB" id="A0A192A813"/>
<name>A0A192A813_9RALS</name>
<keyword evidence="2" id="KW-1185">Reference proteome</keyword>
<evidence type="ECO:0000313" key="1">
    <source>
        <dbReference type="EMBL" id="ANJ76524.1"/>
    </source>
</evidence>
<dbReference type="RefSeq" id="WP_024979539.1">
    <property type="nucleotide sequence ID" value="NZ_CP016024.1"/>
</dbReference>
<dbReference type="OrthoDB" id="9016971at2"/>
<sequence>MDNWDQVSGYGWEHPSGWAIALMNVRGQPAYMLSRNGAIHGPFDSLADAKARHAILVPCFEPADIDSAKSMGEVSD</sequence>
<proteinExistence type="predicted"/>
<reference evidence="2" key="1">
    <citation type="submission" date="2016-06" db="EMBL/GenBank/DDBJ databases">
        <authorList>
            <person name="Xu Y."/>
            <person name="Nagy A."/>
            <person name="Yan X."/>
            <person name="Kim S.W."/>
            <person name="Haley B."/>
            <person name="Liu N.T."/>
            <person name="Nou X."/>
        </authorList>
    </citation>
    <scope>NUCLEOTIDE SEQUENCE [LARGE SCALE GENOMIC DNA]</scope>
    <source>
        <strain evidence="2">ATCC 49129</strain>
        <plasmid evidence="2">pri-1</plasmid>
    </source>
</reference>
<gene>
    <name evidence="1" type="ORF">A9Y76_28470</name>
</gene>
<geneLocation type="plasmid" evidence="2">
    <name>pri-1</name>
</geneLocation>
<dbReference type="GeneID" id="61529964"/>
<protein>
    <submittedName>
        <fullName evidence="1">Uncharacterized protein</fullName>
    </submittedName>
</protein>
<dbReference type="Proteomes" id="UP000078572">
    <property type="component" value="Plasmid pRI-1"/>
</dbReference>